<dbReference type="InterPro" id="IPR036188">
    <property type="entry name" value="FAD/NAD-bd_sf"/>
</dbReference>
<dbReference type="Proteomes" id="UP000316598">
    <property type="component" value="Unassembled WGS sequence"/>
</dbReference>
<evidence type="ECO:0000256" key="1">
    <source>
        <dbReference type="ARBA" id="ARBA00010790"/>
    </source>
</evidence>
<dbReference type="OrthoDB" id="220892at2"/>
<organism evidence="6 7">
    <name type="scientific">Rubripirellula amarantea</name>
    <dbReference type="NCBI Taxonomy" id="2527999"/>
    <lineage>
        <taxon>Bacteria</taxon>
        <taxon>Pseudomonadati</taxon>
        <taxon>Planctomycetota</taxon>
        <taxon>Planctomycetia</taxon>
        <taxon>Pirellulales</taxon>
        <taxon>Pirellulaceae</taxon>
        <taxon>Rubripirellula</taxon>
    </lineage>
</organism>
<dbReference type="EMBL" id="SJPI01000001">
    <property type="protein sequence ID" value="TWT52490.1"/>
    <property type="molecule type" value="Genomic_DNA"/>
</dbReference>
<comment type="similarity">
    <text evidence="1">Belongs to the GMC oxidoreductase family.</text>
</comment>
<protein>
    <submittedName>
        <fullName evidence="6">GMC oxidoreductase</fullName>
    </submittedName>
</protein>
<dbReference type="Gene3D" id="3.50.50.60">
    <property type="entry name" value="FAD/NAD(P)-binding domain"/>
    <property type="match status" value="2"/>
</dbReference>
<name>A0A5C5WPY2_9BACT</name>
<keyword evidence="4" id="KW-0560">Oxidoreductase</keyword>
<dbReference type="GO" id="GO:0050660">
    <property type="term" value="F:flavin adenine dinucleotide binding"/>
    <property type="evidence" value="ECO:0007669"/>
    <property type="project" value="InterPro"/>
</dbReference>
<dbReference type="InterPro" id="IPR000172">
    <property type="entry name" value="GMC_OxRdtase_N"/>
</dbReference>
<gene>
    <name evidence="6" type="ORF">Pla22_01140</name>
</gene>
<evidence type="ECO:0000256" key="3">
    <source>
        <dbReference type="ARBA" id="ARBA00022827"/>
    </source>
</evidence>
<dbReference type="PANTHER" id="PTHR46056">
    <property type="entry name" value="LONG-CHAIN-ALCOHOL OXIDASE"/>
    <property type="match status" value="1"/>
</dbReference>
<dbReference type="PANTHER" id="PTHR46056:SF12">
    <property type="entry name" value="LONG-CHAIN-ALCOHOL OXIDASE"/>
    <property type="match status" value="1"/>
</dbReference>
<dbReference type="GO" id="GO:0016614">
    <property type="term" value="F:oxidoreductase activity, acting on CH-OH group of donors"/>
    <property type="evidence" value="ECO:0007669"/>
    <property type="project" value="InterPro"/>
</dbReference>
<evidence type="ECO:0000259" key="5">
    <source>
        <dbReference type="Pfam" id="PF00732"/>
    </source>
</evidence>
<sequence>MPEETAFRDSETLHANQLGLELARMLDLSSFEIFSRRDVLRSAAVAGLLPFGLGNNDRKIPDCPLEPVYNKRFKTLVAIIEAQIDTLWCGHQGDNACEVAREILVYASHLPKRLQHGIAVALLWLDVYSVKHVGHRLHNLCSRDVRKLLNQGEHRRCKSDPPRMEWCEDHLLHTAVAGIAMLGRLVIHSREPARKLIGLGWSDECGNPDNLVTVAAPPLADLSTHYDVVIVGSGAGGATVANRLTARGLQVLILDVGDFVSPDALIQRTPQADGSFRLSPPRSDEVLYKLYKDAAGQIAGGLGNVKSKLELIIPSKRKKIPPKQTVNVAQAEVFGGGPYVNNAIHLPIPESAYQKWGERQPANTPYEQFSNLMGSICNELGVNTLVTETQTSDRSQRFAEGCEALGEECQPLPVAIRKECRGCGSDNSVDSFGDHIGGIHPYSPVGANSFLTQAMHNPAPANVSYRTRAHKLRIRRDESGELKVDGVDVTRVEEGGCRINATITANHYVVAAGVGATTRLASQSLATAGLRNRELGKRLTANIGTALYAMYDKPIWPSGSGRPEPGVTQCFLVDRRYIEEDGKMVEEPALENWFHFPGTVALALTGWFQEFACVMRKFNHLSMSGIVIPTEVRCSNYVDSCGSFHLEFDQAEFELLLRGMRRVARIYFAAAKPDDGVSLYLPTKSLLMRNGNPARIRNMDDFEWALCEIRKRGPAFVNLLTTHPQGGACLGDVVDTTTFRLKTDCGESIQNMTIADASLFPQGCEINPQLTVKALCTLASEQVLKSALPENKAA</sequence>
<evidence type="ECO:0000256" key="4">
    <source>
        <dbReference type="ARBA" id="ARBA00023002"/>
    </source>
</evidence>
<dbReference type="AlphaFoldDB" id="A0A5C5WPY2"/>
<dbReference type="Pfam" id="PF00732">
    <property type="entry name" value="GMC_oxred_N"/>
    <property type="match status" value="1"/>
</dbReference>
<comment type="caution">
    <text evidence="6">The sequence shown here is derived from an EMBL/GenBank/DDBJ whole genome shotgun (WGS) entry which is preliminary data.</text>
</comment>
<reference evidence="6 7" key="1">
    <citation type="submission" date="2019-02" db="EMBL/GenBank/DDBJ databases">
        <title>Deep-cultivation of Planctomycetes and their phenomic and genomic characterization uncovers novel biology.</title>
        <authorList>
            <person name="Wiegand S."/>
            <person name="Jogler M."/>
            <person name="Boedeker C."/>
            <person name="Pinto D."/>
            <person name="Vollmers J."/>
            <person name="Rivas-Marin E."/>
            <person name="Kohn T."/>
            <person name="Peeters S.H."/>
            <person name="Heuer A."/>
            <person name="Rast P."/>
            <person name="Oberbeckmann S."/>
            <person name="Bunk B."/>
            <person name="Jeske O."/>
            <person name="Meyerdierks A."/>
            <person name="Storesund J.E."/>
            <person name="Kallscheuer N."/>
            <person name="Luecker S."/>
            <person name="Lage O.M."/>
            <person name="Pohl T."/>
            <person name="Merkel B.J."/>
            <person name="Hornburger P."/>
            <person name="Mueller R.-W."/>
            <person name="Bruemmer F."/>
            <person name="Labrenz M."/>
            <person name="Spormann A.M."/>
            <person name="Op Den Camp H."/>
            <person name="Overmann J."/>
            <person name="Amann R."/>
            <person name="Jetten M.S.M."/>
            <person name="Mascher T."/>
            <person name="Medema M.H."/>
            <person name="Devos D.P."/>
            <person name="Kaster A.-K."/>
            <person name="Ovreas L."/>
            <person name="Rohde M."/>
            <person name="Galperin M.Y."/>
            <person name="Jogler C."/>
        </authorList>
    </citation>
    <scope>NUCLEOTIDE SEQUENCE [LARGE SCALE GENOMIC DNA]</scope>
    <source>
        <strain evidence="6 7">Pla22</strain>
    </source>
</reference>
<dbReference type="RefSeq" id="WP_146512859.1">
    <property type="nucleotide sequence ID" value="NZ_SJPI01000001.1"/>
</dbReference>
<accession>A0A5C5WPY2</accession>
<feature type="domain" description="Glucose-methanol-choline oxidoreductase N-terminal" evidence="5">
    <location>
        <begin position="229"/>
        <end position="540"/>
    </location>
</feature>
<evidence type="ECO:0000313" key="6">
    <source>
        <dbReference type="EMBL" id="TWT52490.1"/>
    </source>
</evidence>
<keyword evidence="2" id="KW-0285">Flavoprotein</keyword>
<proteinExistence type="inferred from homology"/>
<dbReference type="SUPFAM" id="SSF51905">
    <property type="entry name" value="FAD/NAD(P)-binding domain"/>
    <property type="match status" value="1"/>
</dbReference>
<keyword evidence="7" id="KW-1185">Reference proteome</keyword>
<evidence type="ECO:0000256" key="2">
    <source>
        <dbReference type="ARBA" id="ARBA00022630"/>
    </source>
</evidence>
<keyword evidence="3" id="KW-0274">FAD</keyword>
<evidence type="ECO:0000313" key="7">
    <source>
        <dbReference type="Proteomes" id="UP000316598"/>
    </source>
</evidence>